<sequence length="538" mass="60198">MVKSDQSTKTISLDRYGIKNANVRYQLSPKQLQAIAVEKGQGKETANGTLAVNTGEFTGRSPKDRFIVKDDITKDRVWWGDINIPFDSDKFKKLYNKVVNYLSEKEVFVRDSYACADDNYKLKIRVINEYPWSNMFAYNMFLRPTEEELESFNPEWTIVNAPGFMANAEVDGTRQHNFAILDFTRKIALIGGTGYTGEIKKGIFSALNFILPVFKNTLPMHCSANVGKEEDTAIFFGLSGTGKTTLSTDPDRSLIGDDEHGWTSENSVFNFEGGCYAKVINLSEEEEPEIFGAIKPGAILENVVFKADGNVDFADTSITQNTRVSYPIYHIDNIKKPSIGHNPKNIFFLTADAFGVLPPISKLTPSQAAYHFISGYTAKVAGTEAGVKEPQPSFSACFGAPFMPLHPTKYAEMLSQKMKDANVNVWLVNTGWSGGPYGVGSRMKLKYTRAMITAVLNGDLGLYNYDDYHIHSVFGVAQPRECPGVPSGLLSPRQTWNDDEAYYKMAFKLSNAFRENFKQFEDYASEEIRRGGPQRYGY</sequence>
<dbReference type="NCBIfam" id="NF006820">
    <property type="entry name" value="PRK09344.1-2"/>
    <property type="match status" value="1"/>
</dbReference>
<feature type="binding site" evidence="10">
    <location>
        <position position="201"/>
    </location>
    <ligand>
        <name>ATP</name>
        <dbReference type="ChEBI" id="CHEBI:30616"/>
    </ligand>
</feature>
<feature type="binding site" evidence="10">
    <location>
        <position position="201"/>
    </location>
    <ligand>
        <name>substrate</name>
    </ligand>
</feature>
<gene>
    <name evidence="10 11" type="primary">pckA</name>
    <name evidence="11" type="ORF">ACFQ1Q_06725</name>
</gene>
<evidence type="ECO:0000256" key="3">
    <source>
        <dbReference type="ARBA" id="ARBA00012363"/>
    </source>
</evidence>
<evidence type="ECO:0000256" key="2">
    <source>
        <dbReference type="ARBA" id="ARBA00006052"/>
    </source>
</evidence>
<dbReference type="Gene3D" id="2.170.8.10">
    <property type="entry name" value="Phosphoenolpyruvate Carboxykinase, domain 2"/>
    <property type="match status" value="1"/>
</dbReference>
<organism evidence="11 12">
    <name type="scientific">Winogradskyella litorisediminis</name>
    <dbReference type="NCBI Taxonomy" id="1156618"/>
    <lineage>
        <taxon>Bacteria</taxon>
        <taxon>Pseudomonadati</taxon>
        <taxon>Bacteroidota</taxon>
        <taxon>Flavobacteriia</taxon>
        <taxon>Flavobacteriales</taxon>
        <taxon>Flavobacteriaceae</taxon>
        <taxon>Winogradskyella</taxon>
    </lineage>
</organism>
<comment type="pathway">
    <text evidence="1 10">Carbohydrate biosynthesis; gluconeogenesis.</text>
</comment>
<feature type="binding site" evidence="10">
    <location>
        <position position="221"/>
    </location>
    <ligand>
        <name>ATP</name>
        <dbReference type="ChEBI" id="CHEBI:30616"/>
    </ligand>
</feature>
<dbReference type="NCBIfam" id="NF006821">
    <property type="entry name" value="PRK09344.1-3"/>
    <property type="match status" value="1"/>
</dbReference>
<dbReference type="SUPFAM" id="SSF53795">
    <property type="entry name" value="PEP carboxykinase-like"/>
    <property type="match status" value="1"/>
</dbReference>
<comment type="similarity">
    <text evidence="2 10">Belongs to the phosphoenolpyruvate carboxykinase (ATP) family.</text>
</comment>
<dbReference type="Proteomes" id="UP001597013">
    <property type="component" value="Unassembled WGS sequence"/>
</dbReference>
<keyword evidence="4 10" id="KW-0312">Gluconeogenesis</keyword>
<keyword evidence="10" id="KW-0963">Cytoplasm</keyword>
<dbReference type="PANTHER" id="PTHR30031:SF0">
    <property type="entry name" value="PHOSPHOENOLPYRUVATE CARBOXYKINASE (ATP)"/>
    <property type="match status" value="1"/>
</dbReference>
<dbReference type="PANTHER" id="PTHR30031">
    <property type="entry name" value="PHOSPHOENOLPYRUVATE CARBOXYKINASE ATP"/>
    <property type="match status" value="1"/>
</dbReference>
<comment type="caution">
    <text evidence="10">Lacks conserved residue(s) required for the propagation of feature annotation.</text>
</comment>
<evidence type="ECO:0000256" key="5">
    <source>
        <dbReference type="ARBA" id="ARBA00022741"/>
    </source>
</evidence>
<dbReference type="InterPro" id="IPR001272">
    <property type="entry name" value="PEP_carboxykinase_ATP"/>
</dbReference>
<feature type="binding site" evidence="10">
    <location>
        <position position="201"/>
    </location>
    <ligand>
        <name>Mn(2+)</name>
        <dbReference type="ChEBI" id="CHEBI:29035"/>
    </ligand>
</feature>
<evidence type="ECO:0000256" key="8">
    <source>
        <dbReference type="ARBA" id="ARBA00023239"/>
    </source>
</evidence>
<dbReference type="CDD" id="cd00484">
    <property type="entry name" value="PEPCK_ATP"/>
    <property type="match status" value="1"/>
</dbReference>
<feature type="binding site" evidence="10">
    <location>
        <position position="287"/>
    </location>
    <ligand>
        <name>ATP</name>
        <dbReference type="ChEBI" id="CHEBI:30616"/>
    </ligand>
</feature>
<dbReference type="GO" id="GO:0004612">
    <property type="term" value="F:phosphoenolpyruvate carboxykinase (ATP) activity"/>
    <property type="evidence" value="ECO:0007669"/>
    <property type="project" value="UniProtKB-EC"/>
</dbReference>
<evidence type="ECO:0000256" key="4">
    <source>
        <dbReference type="ARBA" id="ARBA00022432"/>
    </source>
</evidence>
<feature type="binding site" evidence="10">
    <location>
        <position position="448"/>
    </location>
    <ligand>
        <name>ATP</name>
        <dbReference type="ChEBI" id="CHEBI:30616"/>
    </ligand>
</feature>
<proteinExistence type="inferred from homology"/>
<dbReference type="Gene3D" id="3.40.449.10">
    <property type="entry name" value="Phosphoenolpyruvate Carboxykinase, domain 1"/>
    <property type="match status" value="1"/>
</dbReference>
<evidence type="ECO:0000313" key="11">
    <source>
        <dbReference type="EMBL" id="MFD1062936.1"/>
    </source>
</evidence>
<feature type="binding site" evidence="10">
    <location>
        <position position="258"/>
    </location>
    <ligand>
        <name>Mn(2+)</name>
        <dbReference type="ChEBI" id="CHEBI:29035"/>
    </ligand>
</feature>
<dbReference type="Pfam" id="PF01293">
    <property type="entry name" value="PEPCK_ATP"/>
    <property type="match status" value="1"/>
</dbReference>
<feature type="binding site" evidence="10">
    <location>
        <position position="195"/>
    </location>
    <ligand>
        <name>substrate</name>
    </ligand>
</feature>
<evidence type="ECO:0000313" key="12">
    <source>
        <dbReference type="Proteomes" id="UP001597013"/>
    </source>
</evidence>
<keyword evidence="10" id="KW-0464">Manganese</keyword>
<keyword evidence="10" id="KW-0479">Metal-binding</keyword>
<evidence type="ECO:0000256" key="6">
    <source>
        <dbReference type="ARBA" id="ARBA00022793"/>
    </source>
</evidence>
<reference evidence="12" key="1">
    <citation type="journal article" date="2019" name="Int. J. Syst. Evol. Microbiol.">
        <title>The Global Catalogue of Microorganisms (GCM) 10K type strain sequencing project: providing services to taxonomists for standard genome sequencing and annotation.</title>
        <authorList>
            <consortium name="The Broad Institute Genomics Platform"/>
            <consortium name="The Broad Institute Genome Sequencing Center for Infectious Disease"/>
            <person name="Wu L."/>
            <person name="Ma J."/>
        </authorList>
    </citation>
    <scope>NUCLEOTIDE SEQUENCE [LARGE SCALE GENOMIC DNA]</scope>
    <source>
        <strain evidence="12">CCUG 62215</strain>
    </source>
</reference>
<comment type="function">
    <text evidence="10">Involved in the gluconeogenesis. Catalyzes the conversion of oxaloacetate (OAA) to phosphoenolpyruvate (PEP) through direct phosphoryl transfer between the nucleoside triphosphate and OAA.</text>
</comment>
<feature type="binding site" evidence="10">
    <location>
        <position position="323"/>
    </location>
    <ligand>
        <name>substrate</name>
    </ligand>
</feature>
<keyword evidence="5 10" id="KW-0547">Nucleotide-binding</keyword>
<protein>
    <recommendedName>
        <fullName evidence="3 10">Phosphoenolpyruvate carboxykinase (ATP)</fullName>
        <shortName evidence="10">PCK</shortName>
        <shortName evidence="10">PEP carboxykinase</shortName>
        <shortName evidence="10">PEPCK</shortName>
        <ecNumber evidence="3 10">4.1.1.49</ecNumber>
    </recommendedName>
</protein>
<feature type="binding site" evidence="10">
    <location>
        <position position="221"/>
    </location>
    <ligand>
        <name>Mn(2+)</name>
        <dbReference type="ChEBI" id="CHEBI:29035"/>
    </ligand>
</feature>
<evidence type="ECO:0000256" key="7">
    <source>
        <dbReference type="ARBA" id="ARBA00022840"/>
    </source>
</evidence>
<evidence type="ECO:0000256" key="1">
    <source>
        <dbReference type="ARBA" id="ARBA00004742"/>
    </source>
</evidence>
<comment type="cofactor">
    <cofactor evidence="10">
        <name>Mn(2+)</name>
        <dbReference type="ChEBI" id="CHEBI:29035"/>
    </cofactor>
    <text evidence="10">Binds 1 Mn(2+) ion per subunit.</text>
</comment>
<comment type="caution">
    <text evidence="11">The sequence shown here is derived from an EMBL/GenBank/DDBJ whole genome shotgun (WGS) entry which is preliminary data.</text>
</comment>
<evidence type="ECO:0000256" key="9">
    <source>
        <dbReference type="ARBA" id="ARBA00047371"/>
    </source>
</evidence>
<keyword evidence="8 10" id="KW-0456">Lyase</keyword>
<keyword evidence="7 10" id="KW-0067">ATP-binding</keyword>
<name>A0ABW3N9K1_9FLAO</name>
<evidence type="ECO:0000256" key="10">
    <source>
        <dbReference type="HAMAP-Rule" id="MF_00453"/>
    </source>
</evidence>
<accession>A0ABW3N9K1</accession>
<keyword evidence="12" id="KW-1185">Reference proteome</keyword>
<dbReference type="SUPFAM" id="SSF68923">
    <property type="entry name" value="PEP carboxykinase N-terminal domain"/>
    <property type="match status" value="1"/>
</dbReference>
<dbReference type="EMBL" id="JBHTJL010000009">
    <property type="protein sequence ID" value="MFD1062936.1"/>
    <property type="molecule type" value="Genomic_DNA"/>
</dbReference>
<dbReference type="InterPro" id="IPR013035">
    <property type="entry name" value="PEP_carboxykinase_C"/>
</dbReference>
<dbReference type="NCBIfam" id="TIGR00224">
    <property type="entry name" value="pckA"/>
    <property type="match status" value="1"/>
</dbReference>
<comment type="subcellular location">
    <subcellularLocation>
        <location evidence="10">Cytoplasm</location>
    </subcellularLocation>
</comment>
<dbReference type="EC" id="4.1.1.49" evidence="3 10"/>
<dbReference type="RefSeq" id="WP_386129237.1">
    <property type="nucleotide sequence ID" value="NZ_JBHTJL010000009.1"/>
</dbReference>
<keyword evidence="6 10" id="KW-0210">Decarboxylase</keyword>
<dbReference type="Gene3D" id="3.90.228.20">
    <property type="match status" value="1"/>
</dbReference>
<comment type="catalytic activity">
    <reaction evidence="9 10">
        <text>oxaloacetate + ATP = phosphoenolpyruvate + ADP + CO2</text>
        <dbReference type="Rhea" id="RHEA:18617"/>
        <dbReference type="ChEBI" id="CHEBI:16452"/>
        <dbReference type="ChEBI" id="CHEBI:16526"/>
        <dbReference type="ChEBI" id="CHEBI:30616"/>
        <dbReference type="ChEBI" id="CHEBI:58702"/>
        <dbReference type="ChEBI" id="CHEBI:456216"/>
        <dbReference type="EC" id="4.1.1.49"/>
    </reaction>
</comment>
<dbReference type="PIRSF" id="PIRSF006294">
    <property type="entry name" value="PEP_crbxkin"/>
    <property type="match status" value="1"/>
</dbReference>
<feature type="binding site" evidence="10">
    <location>
        <position position="60"/>
    </location>
    <ligand>
        <name>substrate</name>
    </ligand>
</feature>
<dbReference type="InterPro" id="IPR008210">
    <property type="entry name" value="PEP_carboxykinase_N"/>
</dbReference>
<feature type="binding site" evidence="10">
    <location>
        <position position="323"/>
    </location>
    <ligand>
        <name>ATP</name>
        <dbReference type="ChEBI" id="CHEBI:30616"/>
    </ligand>
</feature>
<dbReference type="HAMAP" id="MF_00453">
    <property type="entry name" value="PEPCK_ATP"/>
    <property type="match status" value="1"/>
</dbReference>
<feature type="binding site" evidence="10">
    <location>
        <begin position="237"/>
        <end position="245"/>
    </location>
    <ligand>
        <name>ATP</name>
        <dbReference type="ChEBI" id="CHEBI:30616"/>
    </ligand>
</feature>